<dbReference type="SUPFAM" id="SSF55781">
    <property type="entry name" value="GAF domain-like"/>
    <property type="match status" value="1"/>
</dbReference>
<dbReference type="GO" id="GO:0003723">
    <property type="term" value="F:RNA binding"/>
    <property type="evidence" value="ECO:0007669"/>
    <property type="project" value="InterPro"/>
</dbReference>
<sequence>MESLDHHALADLVEELHAADTPQQTADQVIKTLCELLGMDEAGVTMIRRAGALETVAATGLIARRADQLQSELREGPTLSDSWDETLRLGELADDRRWPTWSAKVAGLGAASLLAVSLAPEASRIGVVSLYSREPRHFDNDDVALAHLFARHAAVALARAETEANLHIALDARKLIGQAQGILMERFGLDEPRTLEVLRRYSQHHNMKLRHVAQLLVETRRLPDATRPSDLTGTDPKAAGAAF</sequence>
<keyword evidence="2" id="KW-0418">Kinase</keyword>
<name>A0A5Q6RJQ0_9ACTN</name>
<accession>A0A5Q6RJQ0</accession>
<dbReference type="InterPro" id="IPR005561">
    <property type="entry name" value="ANTAR"/>
</dbReference>
<dbReference type="SMART" id="SM01012">
    <property type="entry name" value="ANTAR"/>
    <property type="match status" value="1"/>
</dbReference>
<dbReference type="PIRSF" id="PIRSF036625">
    <property type="entry name" value="GAF_ANTAR"/>
    <property type="match status" value="1"/>
</dbReference>
<dbReference type="InterPro" id="IPR029016">
    <property type="entry name" value="GAF-like_dom_sf"/>
</dbReference>
<dbReference type="AlphaFoldDB" id="A0A5Q6RJQ0"/>
<dbReference type="Pfam" id="PF13185">
    <property type="entry name" value="GAF_2"/>
    <property type="match status" value="1"/>
</dbReference>
<dbReference type="SMART" id="SM00065">
    <property type="entry name" value="GAF"/>
    <property type="match status" value="1"/>
</dbReference>
<organism evidence="7 8">
    <name type="scientific">Mumia zhuanghuii</name>
    <dbReference type="NCBI Taxonomy" id="2585211"/>
    <lineage>
        <taxon>Bacteria</taxon>
        <taxon>Bacillati</taxon>
        <taxon>Actinomycetota</taxon>
        <taxon>Actinomycetes</taxon>
        <taxon>Propionibacteriales</taxon>
        <taxon>Nocardioidaceae</taxon>
        <taxon>Mumia</taxon>
    </lineage>
</organism>
<evidence type="ECO:0000313" key="7">
    <source>
        <dbReference type="EMBL" id="KAA1418207.1"/>
    </source>
</evidence>
<dbReference type="Proteomes" id="UP000307768">
    <property type="component" value="Unassembled WGS sequence"/>
</dbReference>
<evidence type="ECO:0000256" key="5">
    <source>
        <dbReference type="SAM" id="MobiDB-lite"/>
    </source>
</evidence>
<dbReference type="Pfam" id="PF03861">
    <property type="entry name" value="ANTAR"/>
    <property type="match status" value="1"/>
</dbReference>
<evidence type="ECO:0000256" key="2">
    <source>
        <dbReference type="ARBA" id="ARBA00022777"/>
    </source>
</evidence>
<dbReference type="OrthoDB" id="7466251at2"/>
<dbReference type="GO" id="GO:0016301">
    <property type="term" value="F:kinase activity"/>
    <property type="evidence" value="ECO:0007669"/>
    <property type="project" value="UniProtKB-KW"/>
</dbReference>
<dbReference type="InterPro" id="IPR012074">
    <property type="entry name" value="GAF_ANTAR"/>
</dbReference>
<evidence type="ECO:0000259" key="6">
    <source>
        <dbReference type="PROSITE" id="PS50921"/>
    </source>
</evidence>
<dbReference type="Gene3D" id="3.30.450.40">
    <property type="match status" value="1"/>
</dbReference>
<dbReference type="EMBL" id="VDFQ02000007">
    <property type="protein sequence ID" value="KAA1418207.1"/>
    <property type="molecule type" value="Genomic_DNA"/>
</dbReference>
<keyword evidence="1" id="KW-0808">Transferase</keyword>
<evidence type="ECO:0000256" key="1">
    <source>
        <dbReference type="ARBA" id="ARBA00022679"/>
    </source>
</evidence>
<keyword evidence="3" id="KW-0805">Transcription regulation</keyword>
<evidence type="ECO:0000313" key="8">
    <source>
        <dbReference type="Proteomes" id="UP000307768"/>
    </source>
</evidence>
<gene>
    <name evidence="7" type="ORF">FE697_020460</name>
</gene>
<evidence type="ECO:0000256" key="4">
    <source>
        <dbReference type="ARBA" id="ARBA00023163"/>
    </source>
</evidence>
<dbReference type="InterPro" id="IPR011006">
    <property type="entry name" value="CheY-like_superfamily"/>
</dbReference>
<protein>
    <submittedName>
        <fullName evidence="7">GAF and ANTAR domain-containing protein</fullName>
    </submittedName>
</protein>
<dbReference type="PROSITE" id="PS50921">
    <property type="entry name" value="ANTAR"/>
    <property type="match status" value="1"/>
</dbReference>
<dbReference type="Gene3D" id="1.10.10.10">
    <property type="entry name" value="Winged helix-like DNA-binding domain superfamily/Winged helix DNA-binding domain"/>
    <property type="match status" value="1"/>
</dbReference>
<dbReference type="RefSeq" id="WP_149771496.1">
    <property type="nucleotide sequence ID" value="NZ_VDFQ02000007.1"/>
</dbReference>
<proteinExistence type="predicted"/>
<evidence type="ECO:0000256" key="3">
    <source>
        <dbReference type="ARBA" id="ARBA00023015"/>
    </source>
</evidence>
<feature type="region of interest" description="Disordered" evidence="5">
    <location>
        <begin position="224"/>
        <end position="243"/>
    </location>
</feature>
<dbReference type="InterPro" id="IPR036388">
    <property type="entry name" value="WH-like_DNA-bd_sf"/>
</dbReference>
<comment type="caution">
    <text evidence="7">The sequence shown here is derived from an EMBL/GenBank/DDBJ whole genome shotgun (WGS) entry which is preliminary data.</text>
</comment>
<dbReference type="SUPFAM" id="SSF52172">
    <property type="entry name" value="CheY-like"/>
    <property type="match status" value="1"/>
</dbReference>
<dbReference type="InterPro" id="IPR003018">
    <property type="entry name" value="GAF"/>
</dbReference>
<keyword evidence="4" id="KW-0804">Transcription</keyword>
<reference evidence="7 8" key="1">
    <citation type="submission" date="2019-09" db="EMBL/GenBank/DDBJ databases">
        <title>Mumia zhuanghuii sp. nov. isolated from the intestinal contents of plateau pika (Ochotona curzoniae) in the Qinghai-Tibet plateau of China.</title>
        <authorList>
            <person name="Tian Z."/>
        </authorList>
    </citation>
    <scope>NUCLEOTIDE SEQUENCE [LARGE SCALE GENOMIC DNA]</scope>
    <source>
        <strain evidence="8">350</strain>
    </source>
</reference>
<feature type="domain" description="ANTAR" evidence="6">
    <location>
        <begin position="156"/>
        <end position="217"/>
    </location>
</feature>